<dbReference type="PANTHER" id="PTHR42977">
    <property type="entry name" value="HYDROLASE-RELATED"/>
    <property type="match status" value="1"/>
</dbReference>
<dbReference type="NCBIfam" id="NF002043">
    <property type="entry name" value="PRK00870.1"/>
    <property type="match status" value="1"/>
</dbReference>
<dbReference type="InterPro" id="IPR000073">
    <property type="entry name" value="AB_hydrolase_1"/>
</dbReference>
<dbReference type="PRINTS" id="PR00111">
    <property type="entry name" value="ABHYDROLASE"/>
</dbReference>
<organism evidence="4 5">
    <name type="scientific">Candidatus Neomicrothrix subdominans</name>
    <dbReference type="NCBI Taxonomy" id="2954438"/>
    <lineage>
        <taxon>Bacteria</taxon>
        <taxon>Bacillati</taxon>
        <taxon>Actinomycetota</taxon>
        <taxon>Acidimicrobiia</taxon>
        <taxon>Acidimicrobiales</taxon>
        <taxon>Microthrixaceae</taxon>
        <taxon>Candidatus Neomicrothrix</taxon>
    </lineage>
</organism>
<dbReference type="Gene3D" id="3.40.50.1820">
    <property type="entry name" value="alpha/beta hydrolase"/>
    <property type="match status" value="1"/>
</dbReference>
<evidence type="ECO:0000313" key="5">
    <source>
        <dbReference type="Proteomes" id="UP000727993"/>
    </source>
</evidence>
<feature type="domain" description="AB hydrolase-1" evidence="3">
    <location>
        <begin position="50"/>
        <end position="288"/>
    </location>
</feature>
<proteinExistence type="predicted"/>
<dbReference type="EMBL" id="JADJZA010000007">
    <property type="protein sequence ID" value="MBK9297716.1"/>
    <property type="molecule type" value="Genomic_DNA"/>
</dbReference>
<protein>
    <submittedName>
        <fullName evidence="4">Haloalkane dehalogenase</fullName>
    </submittedName>
</protein>
<reference evidence="4 5" key="1">
    <citation type="submission" date="2020-10" db="EMBL/GenBank/DDBJ databases">
        <title>Connecting structure to function with the recovery of over 1000 high-quality activated sludge metagenome-assembled genomes encoding full-length rRNA genes using long-read sequencing.</title>
        <authorList>
            <person name="Singleton C.M."/>
            <person name="Petriglieri F."/>
            <person name="Kristensen J.M."/>
            <person name="Kirkegaard R.H."/>
            <person name="Michaelsen T.Y."/>
            <person name="Andersen M.H."/>
            <person name="Karst S.M."/>
            <person name="Dueholm M.S."/>
            <person name="Nielsen P.H."/>
            <person name="Albertsen M."/>
        </authorList>
    </citation>
    <scope>NUCLEOTIDE SEQUENCE [LARGE SCALE GENOMIC DNA]</scope>
    <source>
        <strain evidence="4">Lyne_18-Q3-R50-59_MAXAC.006</strain>
    </source>
</reference>
<dbReference type="Proteomes" id="UP000727993">
    <property type="component" value="Unassembled WGS sequence"/>
</dbReference>
<evidence type="ECO:0000256" key="2">
    <source>
        <dbReference type="SAM" id="MobiDB-lite"/>
    </source>
</evidence>
<dbReference type="GO" id="GO:0004301">
    <property type="term" value="F:epoxide hydrolase activity"/>
    <property type="evidence" value="ECO:0007669"/>
    <property type="project" value="TreeGrafter"/>
</dbReference>
<comment type="caution">
    <text evidence="4">The sequence shown here is derived from an EMBL/GenBank/DDBJ whole genome shotgun (WGS) entry which is preliminary data.</text>
</comment>
<dbReference type="Pfam" id="PF00561">
    <property type="entry name" value="Abhydrolase_1"/>
    <property type="match status" value="1"/>
</dbReference>
<name>A0A936TDL6_9ACTN</name>
<dbReference type="AlphaFoldDB" id="A0A936TDL6"/>
<dbReference type="PANTHER" id="PTHR42977:SF3">
    <property type="entry name" value="AB HYDROLASE-1 DOMAIN-CONTAINING PROTEIN"/>
    <property type="match status" value="1"/>
</dbReference>
<dbReference type="SUPFAM" id="SSF53474">
    <property type="entry name" value="alpha/beta-Hydrolases"/>
    <property type="match status" value="1"/>
</dbReference>
<accession>A0A936TDL6</accession>
<dbReference type="PRINTS" id="PR00412">
    <property type="entry name" value="EPOXHYDRLASE"/>
</dbReference>
<gene>
    <name evidence="4" type="ORF">IPN02_12980</name>
</gene>
<evidence type="ECO:0000313" key="4">
    <source>
        <dbReference type="EMBL" id="MBK9297716.1"/>
    </source>
</evidence>
<dbReference type="InterPro" id="IPR051340">
    <property type="entry name" value="Haloalkane_dehalogenase"/>
</dbReference>
<dbReference type="InterPro" id="IPR000639">
    <property type="entry name" value="Epox_hydrolase-like"/>
</dbReference>
<evidence type="ECO:0000259" key="3">
    <source>
        <dbReference type="Pfam" id="PF00561"/>
    </source>
</evidence>
<evidence type="ECO:0000256" key="1">
    <source>
        <dbReference type="ARBA" id="ARBA00022801"/>
    </source>
</evidence>
<sequence length="310" mass="33100">MKTIRTPDDRFDDLPGFPYAPNYAEVSADGTDGATLRVHYLDEGPADADPIVLMHGEPTWSYLYRHMIGPLVDAGHRVIAPDLVGFGRSDKPTEQGDHSYARHVEWMTGLVFDHLDLRHITLFCQDWGGLIGLRLVAAEPDRFDRVVVGNTGLPTGHGAPSEAFLAWQSFSQSADDFPVGAIIGAGCTTELSADVVAAYDAPFPDDAFKAGPRVMPALVPTSTADPASAANIAAWEVLGSFERPLLTAFSDGDPITAGGAAPFESKVPGAQGQQHSVIKGGGHFLQEDRGPQLASVIDRFIADNPVDTPQ</sequence>
<keyword evidence="1" id="KW-0378">Hydrolase</keyword>
<feature type="region of interest" description="Disordered" evidence="2">
    <location>
        <begin position="257"/>
        <end position="276"/>
    </location>
</feature>
<dbReference type="InterPro" id="IPR029058">
    <property type="entry name" value="AB_hydrolase_fold"/>
</dbReference>